<evidence type="ECO:0000313" key="3">
    <source>
        <dbReference type="Proteomes" id="UP000724874"/>
    </source>
</evidence>
<evidence type="ECO:0000313" key="2">
    <source>
        <dbReference type="EMBL" id="KAF8906820.1"/>
    </source>
</evidence>
<name>A0A9P5NVL1_GYMJU</name>
<gene>
    <name evidence="2" type="ORF">CPB84DRAFT_1769745</name>
</gene>
<feature type="compositionally biased region" description="Low complexity" evidence="1">
    <location>
        <begin position="1"/>
        <end position="10"/>
    </location>
</feature>
<dbReference type="EMBL" id="JADNYJ010000017">
    <property type="protein sequence ID" value="KAF8906820.1"/>
    <property type="molecule type" value="Genomic_DNA"/>
</dbReference>
<reference evidence="2" key="1">
    <citation type="submission" date="2020-11" db="EMBL/GenBank/DDBJ databases">
        <authorList>
            <consortium name="DOE Joint Genome Institute"/>
            <person name="Ahrendt S."/>
            <person name="Riley R."/>
            <person name="Andreopoulos W."/>
            <person name="LaButti K."/>
            <person name="Pangilinan J."/>
            <person name="Ruiz-duenas F.J."/>
            <person name="Barrasa J.M."/>
            <person name="Sanchez-Garcia M."/>
            <person name="Camarero S."/>
            <person name="Miyauchi S."/>
            <person name="Serrano A."/>
            <person name="Linde D."/>
            <person name="Babiker R."/>
            <person name="Drula E."/>
            <person name="Ayuso-Fernandez I."/>
            <person name="Pacheco R."/>
            <person name="Padilla G."/>
            <person name="Ferreira P."/>
            <person name="Barriuso J."/>
            <person name="Kellner H."/>
            <person name="Castanera R."/>
            <person name="Alfaro M."/>
            <person name="Ramirez L."/>
            <person name="Pisabarro A.G."/>
            <person name="Kuo A."/>
            <person name="Tritt A."/>
            <person name="Lipzen A."/>
            <person name="He G."/>
            <person name="Yan M."/>
            <person name="Ng V."/>
            <person name="Cullen D."/>
            <person name="Martin F."/>
            <person name="Rosso M.-N."/>
            <person name="Henrissat B."/>
            <person name="Hibbett D."/>
            <person name="Martinez A.T."/>
            <person name="Grigoriev I.V."/>
        </authorList>
    </citation>
    <scope>NUCLEOTIDE SEQUENCE</scope>
    <source>
        <strain evidence="2">AH 44721</strain>
    </source>
</reference>
<accession>A0A9P5NVL1</accession>
<feature type="region of interest" description="Disordered" evidence="1">
    <location>
        <begin position="1"/>
        <end position="22"/>
    </location>
</feature>
<proteinExistence type="predicted"/>
<dbReference type="AlphaFoldDB" id="A0A9P5NVL1"/>
<dbReference type="Proteomes" id="UP000724874">
    <property type="component" value="Unassembled WGS sequence"/>
</dbReference>
<evidence type="ECO:0000256" key="1">
    <source>
        <dbReference type="SAM" id="MobiDB-lite"/>
    </source>
</evidence>
<keyword evidence="3" id="KW-1185">Reference proteome</keyword>
<dbReference type="OrthoDB" id="3267648at2759"/>
<protein>
    <submittedName>
        <fullName evidence="2">Uncharacterized protein</fullName>
    </submittedName>
</protein>
<comment type="caution">
    <text evidence="2">The sequence shown here is derived from an EMBL/GenBank/DDBJ whole genome shotgun (WGS) entry which is preliminary data.</text>
</comment>
<organism evidence="2 3">
    <name type="scientific">Gymnopilus junonius</name>
    <name type="common">Spectacular rustgill mushroom</name>
    <name type="synonym">Gymnopilus spectabilis subsp. junonius</name>
    <dbReference type="NCBI Taxonomy" id="109634"/>
    <lineage>
        <taxon>Eukaryota</taxon>
        <taxon>Fungi</taxon>
        <taxon>Dikarya</taxon>
        <taxon>Basidiomycota</taxon>
        <taxon>Agaricomycotina</taxon>
        <taxon>Agaricomycetes</taxon>
        <taxon>Agaricomycetidae</taxon>
        <taxon>Agaricales</taxon>
        <taxon>Agaricineae</taxon>
        <taxon>Hymenogastraceae</taxon>
        <taxon>Gymnopilus</taxon>
    </lineage>
</organism>
<sequence length="332" mass="38109">MASQDDSSLAPPAPPSYSRHPFLTETGIKGQRVLWLDGNGGWGIYDTRELHTLPGITWEKTMEDWAKKVRQSSRQTSKSLPMSASILSCGRSILTRNQQQRCGRSWTGSRLSICTCPQGSESGPPIAPLGFLKHQVLRKWWSRIMSLSLELCYMHNLVLPHATRLKDLHIIENNACDIFCHAVDSKRNSGLAKQLEVLEIRTKNGHDLESIYTPRGFRRRLKKCTNLREFTFAAGMKNGLDVRLTEYISNSVEELTLEFSRSLPFLRESYEWVESAADSTWLPRLKSFKMTVDPKSYFGDMMIMRVRNSPQERVEVDLPMDFTPKRFNQEFD</sequence>